<dbReference type="AlphaFoldDB" id="A0A101IJA1"/>
<evidence type="ECO:0000313" key="2">
    <source>
        <dbReference type="EMBL" id="KUK95895.1"/>
    </source>
</evidence>
<dbReference type="Proteomes" id="UP000053961">
    <property type="component" value="Unassembled WGS sequence"/>
</dbReference>
<dbReference type="EMBL" id="LGHB01000024">
    <property type="protein sequence ID" value="KUK95895.1"/>
    <property type="molecule type" value="Genomic_DNA"/>
</dbReference>
<protein>
    <submittedName>
        <fullName evidence="2">Putative transcriptional regulator, AsnC family</fullName>
    </submittedName>
</protein>
<accession>A0A101IJA1</accession>
<reference evidence="2" key="1">
    <citation type="journal article" date="2015" name="MBio">
        <title>Genome-resolved metagenomic analysis reveals roles for candidate phyla and other microbial community members in biogeochemical transformations in oil reservoirs.</title>
        <authorList>
            <person name="Hu P."/>
            <person name="Tom L."/>
            <person name="Singh A."/>
            <person name="Thomas B.C."/>
            <person name="Baker B.J."/>
            <person name="Piceno Y.M."/>
            <person name="Andersen G.L."/>
            <person name="Banfield J.F."/>
        </authorList>
    </citation>
    <scope>NUCLEOTIDE SEQUENCE [LARGE SCALE GENOMIC DNA]</scope>
    <source>
        <strain evidence="2">56_747</strain>
    </source>
</reference>
<dbReference type="Proteomes" id="UP000057043">
    <property type="component" value="Unassembled WGS sequence"/>
</dbReference>
<evidence type="ECO:0000313" key="4">
    <source>
        <dbReference type="Proteomes" id="UP000057043"/>
    </source>
</evidence>
<dbReference type="PATRIC" id="fig|301375.6.peg.687"/>
<sequence length="353" mass="40279">MPLKLTSKEKLVLYGLARYPGLSDIDLASKIGVDRSTIFKSKRKFREWEMVQLLNVPSGTGVGAEMMTAVFASYNPNAPVEARNKKLGFKEWVNHPHCVFHSATDSDSVSMVYSKSFTDFKRVFDPVMDDYKDAGFLEDIRCCHYPFSLTRVSWDSALAVDNTFSLSRNDLLAEPPHEEEISEDSVKLTEKDKLALHAFVKYPALSDLELSRRTGISRPTISGKRNKFFASGLLSRQANVNWKKIGCELMIFYHINVRPKATQEDMMRVYSSFRKIGAAVYSYIQPGEIFGSFLSQCYVEMKERMDHEVKTLSEAGLIAERPNYVIMPLRELKVRKIDYAPMVKSMLDIETEI</sequence>
<gene>
    <name evidence="1" type="ORF">XD72_1573</name>
    <name evidence="2" type="ORF">XE07_1523</name>
</gene>
<proteinExistence type="predicted"/>
<evidence type="ECO:0000313" key="3">
    <source>
        <dbReference type="Proteomes" id="UP000053961"/>
    </source>
</evidence>
<evidence type="ECO:0000313" key="1">
    <source>
        <dbReference type="EMBL" id="KUK44055.1"/>
    </source>
</evidence>
<reference evidence="3 4" key="2">
    <citation type="journal article" date="2015" name="MBio">
        <title>Genome-Resolved Metagenomic Analysis Reveals Roles for Candidate Phyla and Other Microbial Community Members in Biogeochemical Transformations in Oil Reservoirs.</title>
        <authorList>
            <person name="Hu P."/>
            <person name="Tom L."/>
            <person name="Singh A."/>
            <person name="Thomas B.C."/>
            <person name="Baker B.J."/>
            <person name="Piceno Y.M."/>
            <person name="Andersen G.L."/>
            <person name="Banfield J.F."/>
        </authorList>
    </citation>
    <scope>NUCLEOTIDE SEQUENCE [LARGE SCALE GENOMIC DNA]</scope>
    <source>
        <strain evidence="1">57_489</strain>
    </source>
</reference>
<comment type="caution">
    <text evidence="2">The sequence shown here is derived from an EMBL/GenBank/DDBJ whole genome shotgun (WGS) entry which is preliminary data.</text>
</comment>
<dbReference type="EMBL" id="LGFT01000036">
    <property type="protein sequence ID" value="KUK44055.1"/>
    <property type="molecule type" value="Genomic_DNA"/>
</dbReference>
<organism evidence="2 3">
    <name type="scientific">Methanothrix harundinacea</name>
    <dbReference type="NCBI Taxonomy" id="301375"/>
    <lineage>
        <taxon>Archaea</taxon>
        <taxon>Methanobacteriati</taxon>
        <taxon>Methanobacteriota</taxon>
        <taxon>Stenosarchaea group</taxon>
        <taxon>Methanomicrobia</taxon>
        <taxon>Methanotrichales</taxon>
        <taxon>Methanotrichaceae</taxon>
        <taxon>Methanothrix</taxon>
    </lineage>
</organism>
<name>A0A101IJA1_9EURY</name>